<protein>
    <submittedName>
        <fullName evidence="3">WG repeat-containing protein</fullName>
    </submittedName>
</protein>
<keyword evidence="2" id="KW-0812">Transmembrane</keyword>
<feature type="compositionally biased region" description="Polar residues" evidence="1">
    <location>
        <begin position="309"/>
        <end position="318"/>
    </location>
</feature>
<comment type="caution">
    <text evidence="3">The sequence shown here is derived from an EMBL/GenBank/DDBJ whole genome shotgun (WGS) entry which is preliminary data.</text>
</comment>
<dbReference type="EMBL" id="JAFMYW010000002">
    <property type="protein sequence ID" value="MBO0948213.1"/>
    <property type="molecule type" value="Genomic_DNA"/>
</dbReference>
<accession>A0ABS3JDZ8</accession>
<evidence type="ECO:0000256" key="2">
    <source>
        <dbReference type="SAM" id="Phobius"/>
    </source>
</evidence>
<name>A0ABS3JDZ8_9BACT</name>
<keyword evidence="2" id="KW-1133">Transmembrane helix</keyword>
<dbReference type="RefSeq" id="WP_207328176.1">
    <property type="nucleotide sequence ID" value="NZ_JAFMYW010000002.1"/>
</dbReference>
<evidence type="ECO:0000313" key="4">
    <source>
        <dbReference type="Proteomes" id="UP000664628"/>
    </source>
</evidence>
<reference evidence="3 4" key="1">
    <citation type="submission" date="2021-03" db="EMBL/GenBank/DDBJ databases">
        <title>Fibrella sp. HMF5405 genome sequencing and assembly.</title>
        <authorList>
            <person name="Kang H."/>
            <person name="Kim H."/>
            <person name="Bae S."/>
            <person name="Joh K."/>
        </authorList>
    </citation>
    <scope>NUCLEOTIDE SEQUENCE [LARGE SCALE GENOMIC DNA]</scope>
    <source>
        <strain evidence="3 4">HMF5405</strain>
    </source>
</reference>
<feature type="compositionally biased region" description="Pro residues" evidence="1">
    <location>
        <begin position="257"/>
        <end position="268"/>
    </location>
</feature>
<evidence type="ECO:0000313" key="3">
    <source>
        <dbReference type="EMBL" id="MBO0948213.1"/>
    </source>
</evidence>
<evidence type="ECO:0000256" key="1">
    <source>
        <dbReference type="SAM" id="MobiDB-lite"/>
    </source>
</evidence>
<keyword evidence="2" id="KW-0472">Membrane</keyword>
<gene>
    <name evidence="3" type="ORF">J2I46_06450</name>
</gene>
<proteinExistence type="predicted"/>
<feature type="region of interest" description="Disordered" evidence="1">
    <location>
        <begin position="244"/>
        <end position="268"/>
    </location>
</feature>
<feature type="region of interest" description="Disordered" evidence="1">
    <location>
        <begin position="302"/>
        <end position="366"/>
    </location>
</feature>
<dbReference type="Proteomes" id="UP000664628">
    <property type="component" value="Unassembled WGS sequence"/>
</dbReference>
<feature type="transmembrane region" description="Helical" evidence="2">
    <location>
        <begin position="278"/>
        <end position="296"/>
    </location>
</feature>
<sequence>MSLDELRERIKNELVLHEGNVADWQWTRTGLPAEATELGIPDFLRLVDDVTRSLNSQFGKILDLQALIRKVAVDNQKRLSDVQIGGFALDAERLGLSRTFVIDQWVPRLMAQIPDIMEEDVTPASGAGTSSVATMSDVMGAGTSLLPVPDGGQPGTLVETADTMKQKVRDILDDYKEHIPAPAIRALFRAINYDEKALADAVLAYLTENFYASEKDPRGSTLREKLTSTDWRHLVWWNRPAQPVNVPEPARSAPTTAPLPPLPQAPLTPKPSSGWRDFLVALLIAGGLIGFVIILVKSNGAAPDEDANQPKTEQVNTEQTDDQTRERTQPRRKRKLKSKPSIDRAADSEASSQKPVSPRNEPYDELLDDVGQYGERPARKDGQWGLWRKGKWMILPVYDAIEVYKNGRARVTINGNSYDLDRQGDRIRQ</sequence>
<organism evidence="3 4">
    <name type="scientific">Fibrella forsythiae</name>
    <dbReference type="NCBI Taxonomy" id="2817061"/>
    <lineage>
        <taxon>Bacteria</taxon>
        <taxon>Pseudomonadati</taxon>
        <taxon>Bacteroidota</taxon>
        <taxon>Cytophagia</taxon>
        <taxon>Cytophagales</taxon>
        <taxon>Spirosomataceae</taxon>
        <taxon>Fibrella</taxon>
    </lineage>
</organism>
<keyword evidence="4" id="KW-1185">Reference proteome</keyword>